<name>A0A6M3XSG0_9ZZZZ</name>
<gene>
    <name evidence="1" type="ORF">TM448B02115_0005</name>
</gene>
<dbReference type="EMBL" id="MT144876">
    <property type="protein sequence ID" value="QJI00787.1"/>
    <property type="molecule type" value="Genomic_DNA"/>
</dbReference>
<protein>
    <submittedName>
        <fullName evidence="1">Uncharacterized protein</fullName>
    </submittedName>
</protein>
<accession>A0A6M3XSG0</accession>
<reference evidence="1" key="1">
    <citation type="submission" date="2020-03" db="EMBL/GenBank/DDBJ databases">
        <title>The deep terrestrial virosphere.</title>
        <authorList>
            <person name="Holmfeldt K."/>
            <person name="Nilsson E."/>
            <person name="Simone D."/>
            <person name="Lopez-Fernandez M."/>
            <person name="Wu X."/>
            <person name="de Brujin I."/>
            <person name="Lundin D."/>
            <person name="Andersson A."/>
            <person name="Bertilsson S."/>
            <person name="Dopson M."/>
        </authorList>
    </citation>
    <scope>NUCLEOTIDE SEQUENCE</scope>
    <source>
        <strain evidence="1">TM448B02115</strain>
    </source>
</reference>
<evidence type="ECO:0000313" key="1">
    <source>
        <dbReference type="EMBL" id="QJI00787.1"/>
    </source>
</evidence>
<organism evidence="1">
    <name type="scientific">viral metagenome</name>
    <dbReference type="NCBI Taxonomy" id="1070528"/>
    <lineage>
        <taxon>unclassified sequences</taxon>
        <taxon>metagenomes</taxon>
        <taxon>organismal metagenomes</taxon>
    </lineage>
</organism>
<dbReference type="AlphaFoldDB" id="A0A6M3XSG0"/>
<proteinExistence type="predicted"/>
<sequence length="631" mass="73242">MKGIKTRLEETIDEPQTGWAARFADRLKSWVAGVLGWGIELFFDVLGKAFAPKMKPIVDTLEATGKVPPELQPLLDEMKTPTGQIGAVLSQSAGSALVGGAIGKILDALLLPISYALNKATKNVMLTLDQYIAAWLRGKITDEYLKEAMYATGLIDSDHDILKDLAQVRLDPMSVITAWRRDSTKYEKLFQDLKDLGWTEDRIETLKFITQERLDPTSVITAWRRDRAKYEKLFQDLKDLGWTEDRIETLKFITQERLDPTSVITAWRRDRAKYEKLFQDLKDSGWTEDRIETLKFVTQYYPSPQDLITWQAREVFEPEMIARYGLDDEFEAIDKEPFYKAGMTDEQTLNYWRAHWEHASWTQVVEMLHRGQLTESEVWDWFRVIEIPPFWRQKLINVSWNVPTRVDVRRWWEMGTIDEARLREIYLALGYHDKDLDDYVIWTKIYVAFPDLIARFKNGWITEDDVRSELATLGMPSERIEEVMQTKVKPEKPAQVEEDRKATATEIMKGVKKELISWDEGIEMLGDLGYDAETAEFKLNVYLGVSEGSPETYSEFKQMTQLYRKAVGQEAKSLPPELIEANMALAQAKAEFDRVKGEGMKEEKLVPYQKAVDDAAYRYRQLLIKWKETKQ</sequence>